<reference evidence="8" key="1">
    <citation type="submission" date="2017-04" db="EMBL/GenBank/DDBJ databases">
        <authorList>
            <person name="Varghese N."/>
            <person name="Submissions S."/>
        </authorList>
    </citation>
    <scope>NUCLEOTIDE SEQUENCE [LARGE SCALE GENOMIC DNA]</scope>
    <source>
        <strain evidence="8">RKEM611</strain>
    </source>
</reference>
<feature type="active site" evidence="3">
    <location>
        <position position="159"/>
    </location>
</feature>
<proteinExistence type="inferred from homology"/>
<dbReference type="InterPro" id="IPR036986">
    <property type="entry name" value="S4_RNA-bd_sf"/>
</dbReference>
<evidence type="ECO:0000256" key="4">
    <source>
        <dbReference type="PROSITE-ProRule" id="PRU00182"/>
    </source>
</evidence>
<dbReference type="EMBL" id="FWZT01000014">
    <property type="protein sequence ID" value="SMF46626.1"/>
    <property type="molecule type" value="Genomic_DNA"/>
</dbReference>
<dbReference type="EC" id="5.4.99.-" evidence="5"/>
<evidence type="ECO:0000256" key="3">
    <source>
        <dbReference type="PIRSR" id="PIRSR606225-1"/>
    </source>
</evidence>
<dbReference type="InterPro" id="IPR006145">
    <property type="entry name" value="PsdUridine_synth_RsuA/RluA"/>
</dbReference>
<dbReference type="InterPro" id="IPR020103">
    <property type="entry name" value="PsdUridine_synth_cat_dom_sf"/>
</dbReference>
<keyword evidence="2 5" id="KW-0413">Isomerase</keyword>
<organism evidence="7 8">
    <name type="scientific">Pseudobacteriovorax antillogorgiicola</name>
    <dbReference type="NCBI Taxonomy" id="1513793"/>
    <lineage>
        <taxon>Bacteria</taxon>
        <taxon>Pseudomonadati</taxon>
        <taxon>Bdellovibrionota</taxon>
        <taxon>Oligoflexia</taxon>
        <taxon>Oligoflexales</taxon>
        <taxon>Pseudobacteriovoracaceae</taxon>
        <taxon>Pseudobacteriovorax</taxon>
    </lineage>
</organism>
<dbReference type="STRING" id="1513793.SAMN06296036_11468"/>
<dbReference type="CDD" id="cd02869">
    <property type="entry name" value="PseudoU_synth_RluA_like"/>
    <property type="match status" value="1"/>
</dbReference>
<dbReference type="InterPro" id="IPR006225">
    <property type="entry name" value="PsdUridine_synth_RluC/D"/>
</dbReference>
<comment type="function">
    <text evidence="5">Responsible for synthesis of pseudouridine from uracil.</text>
</comment>
<keyword evidence="8" id="KW-1185">Reference proteome</keyword>
<dbReference type="GO" id="GO:0003723">
    <property type="term" value="F:RNA binding"/>
    <property type="evidence" value="ECO:0007669"/>
    <property type="project" value="UniProtKB-KW"/>
</dbReference>
<dbReference type="Gene3D" id="3.30.2350.10">
    <property type="entry name" value="Pseudouridine synthase"/>
    <property type="match status" value="1"/>
</dbReference>
<dbReference type="CDD" id="cd00165">
    <property type="entry name" value="S4"/>
    <property type="match status" value="1"/>
</dbReference>
<dbReference type="SUPFAM" id="SSF55174">
    <property type="entry name" value="Alpha-L RNA-binding motif"/>
    <property type="match status" value="1"/>
</dbReference>
<evidence type="ECO:0000256" key="2">
    <source>
        <dbReference type="ARBA" id="ARBA00023235"/>
    </source>
</evidence>
<dbReference type="GO" id="GO:0120159">
    <property type="term" value="F:rRNA pseudouridine synthase activity"/>
    <property type="evidence" value="ECO:0007669"/>
    <property type="project" value="UniProtKB-ARBA"/>
</dbReference>
<dbReference type="PANTHER" id="PTHR21600:SF44">
    <property type="entry name" value="RIBOSOMAL LARGE SUBUNIT PSEUDOURIDINE SYNTHASE D"/>
    <property type="match status" value="1"/>
</dbReference>
<dbReference type="Proteomes" id="UP000192907">
    <property type="component" value="Unassembled WGS sequence"/>
</dbReference>
<dbReference type="PANTHER" id="PTHR21600">
    <property type="entry name" value="MITOCHONDRIAL RNA PSEUDOURIDINE SYNTHASE"/>
    <property type="match status" value="1"/>
</dbReference>
<dbReference type="PROSITE" id="PS50889">
    <property type="entry name" value="S4"/>
    <property type="match status" value="1"/>
</dbReference>
<evidence type="ECO:0000259" key="6">
    <source>
        <dbReference type="SMART" id="SM00363"/>
    </source>
</evidence>
<keyword evidence="4" id="KW-0694">RNA-binding</keyword>
<name>A0A1Y6C5G7_9BACT</name>
<dbReference type="InterPro" id="IPR006224">
    <property type="entry name" value="PsdUridine_synth_RluA-like_CS"/>
</dbReference>
<sequence>MGRLYSAKMLCKPVAIETGRYMQTVEILAKRGLVGKRLDLAMVEETKGLSRRKAKSLIDDGSVFVNDQRVRIASRQLSFGDRLTFRYVPDNKKKPQPVQISERDILFDQAGVIAINKPVGLPSQETKKGDRFHVVPLVKRFFQTKGRDLEHLALAHRLDKETSGVLLLGETPEIVAHLMDQFREKTIEKTYHALCYGKAQDEFEVRCRLTAINPKNGTVKVSQKSGKDSQTFFTRKEYYQKSGMSLVECRPVTGRSHQLRAHLAKVRNPIAGDKVYGDTHPKLSDELYHLVSQHHYLHARLLKFTLPGQSKKLQVKAPYPKTWQSIIELLRSPLT</sequence>
<evidence type="ECO:0000313" key="8">
    <source>
        <dbReference type="Proteomes" id="UP000192907"/>
    </source>
</evidence>
<dbReference type="PROSITE" id="PS01129">
    <property type="entry name" value="PSI_RLU"/>
    <property type="match status" value="1"/>
</dbReference>
<feature type="domain" description="RNA-binding S4" evidence="6">
    <location>
        <begin position="36"/>
        <end position="94"/>
    </location>
</feature>
<dbReference type="SMART" id="SM00363">
    <property type="entry name" value="S4"/>
    <property type="match status" value="1"/>
</dbReference>
<evidence type="ECO:0000256" key="5">
    <source>
        <dbReference type="RuleBase" id="RU362028"/>
    </source>
</evidence>
<dbReference type="NCBIfam" id="TIGR00005">
    <property type="entry name" value="rluA_subfam"/>
    <property type="match status" value="1"/>
</dbReference>
<comment type="catalytic activity">
    <reaction evidence="5">
        <text>a uridine in RNA = a pseudouridine in RNA</text>
        <dbReference type="Rhea" id="RHEA:48348"/>
        <dbReference type="Rhea" id="RHEA-COMP:12068"/>
        <dbReference type="Rhea" id="RHEA-COMP:12069"/>
        <dbReference type="ChEBI" id="CHEBI:65314"/>
        <dbReference type="ChEBI" id="CHEBI:65315"/>
    </reaction>
</comment>
<comment type="similarity">
    <text evidence="1 5">Belongs to the pseudouridine synthase RluA family.</text>
</comment>
<evidence type="ECO:0000313" key="7">
    <source>
        <dbReference type="EMBL" id="SMF46626.1"/>
    </source>
</evidence>
<protein>
    <recommendedName>
        <fullName evidence="5">Pseudouridine synthase</fullName>
        <ecNumber evidence="5">5.4.99.-</ecNumber>
    </recommendedName>
</protein>
<dbReference type="InterPro" id="IPR002942">
    <property type="entry name" value="S4_RNA-bd"/>
</dbReference>
<dbReference type="Gene3D" id="3.10.290.10">
    <property type="entry name" value="RNA-binding S4 domain"/>
    <property type="match status" value="1"/>
</dbReference>
<dbReference type="InterPro" id="IPR050188">
    <property type="entry name" value="RluA_PseudoU_synthase"/>
</dbReference>
<dbReference type="Pfam" id="PF01479">
    <property type="entry name" value="S4"/>
    <property type="match status" value="1"/>
</dbReference>
<dbReference type="SUPFAM" id="SSF55120">
    <property type="entry name" value="Pseudouridine synthase"/>
    <property type="match status" value="1"/>
</dbReference>
<dbReference type="GO" id="GO:0000455">
    <property type="term" value="P:enzyme-directed rRNA pseudouridine synthesis"/>
    <property type="evidence" value="ECO:0007669"/>
    <property type="project" value="TreeGrafter"/>
</dbReference>
<accession>A0A1Y6C5G7</accession>
<gene>
    <name evidence="7" type="ORF">SAMN06296036_11468</name>
</gene>
<dbReference type="AlphaFoldDB" id="A0A1Y6C5G7"/>
<dbReference type="Pfam" id="PF00849">
    <property type="entry name" value="PseudoU_synth_2"/>
    <property type="match status" value="1"/>
</dbReference>
<evidence type="ECO:0000256" key="1">
    <source>
        <dbReference type="ARBA" id="ARBA00010876"/>
    </source>
</evidence>